<accession>A0ABX6KBI1</accession>
<protein>
    <submittedName>
        <fullName evidence="1">Uncharacterized protein</fullName>
    </submittedName>
</protein>
<name>A0ABX6KBI1_SALCS</name>
<dbReference type="RefSeq" id="WP_167315482.1">
    <property type="nucleotide sequence ID" value="NZ_CP050269.1"/>
</dbReference>
<gene>
    <name evidence="1" type="ORF">HBA18_16600</name>
</gene>
<keyword evidence="1" id="KW-0614">Plasmid</keyword>
<reference evidence="1 2" key="1">
    <citation type="submission" date="2020-03" db="EMBL/GenBank/DDBJ databases">
        <title>Genome mining reveals the biosynthetic pathways of PHA and ectoines of the halophilic strain Salinivibrio costicola M318 isolated from fermented shrimp paste.</title>
        <authorList>
            <person name="Doan T.V."/>
            <person name="Tran L.T."/>
            <person name="Trieu T.A."/>
            <person name="Nguyen Q.V."/>
            <person name="Quach T.N."/>
            <person name="Phi T.Q."/>
            <person name="Kumar S."/>
        </authorList>
    </citation>
    <scope>NUCLEOTIDE SEQUENCE [LARGE SCALE GENOMIC DNA]</scope>
    <source>
        <strain evidence="1 2">M318</strain>
        <plasmid evidence="1 2">pM138.2</plasmid>
    </source>
</reference>
<organism evidence="1 2">
    <name type="scientific">Salinivibrio costicola</name>
    <name type="common">Vibrio costicola</name>
    <dbReference type="NCBI Taxonomy" id="51367"/>
    <lineage>
        <taxon>Bacteria</taxon>
        <taxon>Pseudomonadati</taxon>
        <taxon>Pseudomonadota</taxon>
        <taxon>Gammaproteobacteria</taxon>
        <taxon>Vibrionales</taxon>
        <taxon>Vibrionaceae</taxon>
        <taxon>Salinivibrio</taxon>
    </lineage>
</organism>
<dbReference type="EMBL" id="CP050269">
    <property type="protein sequence ID" value="QIR08048.1"/>
    <property type="molecule type" value="Genomic_DNA"/>
</dbReference>
<evidence type="ECO:0000313" key="1">
    <source>
        <dbReference type="EMBL" id="QIR08048.1"/>
    </source>
</evidence>
<proteinExistence type="predicted"/>
<sequence>MEFRAPTAAAEANTSALKYLTKNLKDPNEGKEEFERLVSELGNSVDDYPDWHPILSIPRNAYKKPYGTLNNLYDHIDHTRLFVRGFVTCPYSEADANKLVSNVNALDGLKAYRTDTALYSDGAYPVVVEAIEIELEADGTIRSRDALAWCTQDLVKNARNAKVAETWWNLRSCLLGSPHGSRSSLLVNQFTGGHMRKILEALNASGMYGPIKEWSLDMLSKKKRDKIGETLLHAALKGHKGQEGEFEFELHGEVCKAQVRDTWNDKTELSIRVEIGSSDLIVTGYYHPEKDILESSEPKGKRALAEKFL</sequence>
<evidence type="ECO:0000313" key="2">
    <source>
        <dbReference type="Proteomes" id="UP000501408"/>
    </source>
</evidence>
<dbReference type="Proteomes" id="UP000501408">
    <property type="component" value="Plasmid pM138.2"/>
</dbReference>
<geneLocation type="plasmid" evidence="1 2">
    <name>pM138.2</name>
</geneLocation>
<keyword evidence="2" id="KW-1185">Reference proteome</keyword>